<dbReference type="AlphaFoldDB" id="X1FSV4"/>
<evidence type="ECO:0000313" key="2">
    <source>
        <dbReference type="EMBL" id="GAH35605.1"/>
    </source>
</evidence>
<sequence length="116" mass="12449">MEKGKQLALVIGLVVVGFAIMYFVTKAKAEPAPPDDVIVGDCDIEGETKCFGTNLCTCIAKRWRLTEASSLACGYIPPAPDPGVYYNPWGAVRCETYYCRHIPGHADVCGPVGLPA</sequence>
<protein>
    <submittedName>
        <fullName evidence="2">Uncharacterized protein</fullName>
    </submittedName>
</protein>
<gene>
    <name evidence="2" type="ORF">S03H2_13185</name>
</gene>
<evidence type="ECO:0000256" key="1">
    <source>
        <dbReference type="SAM" id="Phobius"/>
    </source>
</evidence>
<keyword evidence="1" id="KW-0812">Transmembrane</keyword>
<feature type="non-terminal residue" evidence="2">
    <location>
        <position position="116"/>
    </location>
</feature>
<feature type="transmembrane region" description="Helical" evidence="1">
    <location>
        <begin position="7"/>
        <end position="24"/>
    </location>
</feature>
<name>X1FSV4_9ZZZZ</name>
<reference evidence="2" key="1">
    <citation type="journal article" date="2014" name="Front. Microbiol.">
        <title>High frequency of phylogenetically diverse reductive dehalogenase-homologous genes in deep subseafloor sedimentary metagenomes.</title>
        <authorList>
            <person name="Kawai M."/>
            <person name="Futagami T."/>
            <person name="Toyoda A."/>
            <person name="Takaki Y."/>
            <person name="Nishi S."/>
            <person name="Hori S."/>
            <person name="Arai W."/>
            <person name="Tsubouchi T."/>
            <person name="Morono Y."/>
            <person name="Uchiyama I."/>
            <person name="Ito T."/>
            <person name="Fujiyama A."/>
            <person name="Inagaki F."/>
            <person name="Takami H."/>
        </authorList>
    </citation>
    <scope>NUCLEOTIDE SEQUENCE</scope>
    <source>
        <strain evidence="2">Expedition CK06-06</strain>
    </source>
</reference>
<keyword evidence="1" id="KW-1133">Transmembrane helix</keyword>
<dbReference type="EMBL" id="BARU01006695">
    <property type="protein sequence ID" value="GAH35605.1"/>
    <property type="molecule type" value="Genomic_DNA"/>
</dbReference>
<proteinExistence type="predicted"/>
<keyword evidence="1" id="KW-0472">Membrane</keyword>
<accession>X1FSV4</accession>
<organism evidence="2">
    <name type="scientific">marine sediment metagenome</name>
    <dbReference type="NCBI Taxonomy" id="412755"/>
    <lineage>
        <taxon>unclassified sequences</taxon>
        <taxon>metagenomes</taxon>
        <taxon>ecological metagenomes</taxon>
    </lineage>
</organism>
<comment type="caution">
    <text evidence="2">The sequence shown here is derived from an EMBL/GenBank/DDBJ whole genome shotgun (WGS) entry which is preliminary data.</text>
</comment>